<proteinExistence type="predicted"/>
<dbReference type="EC" id="6.3.4.15" evidence="3"/>
<dbReference type="InterPro" id="IPR004143">
    <property type="entry name" value="BPL_LPL_catalytic"/>
</dbReference>
<dbReference type="SUPFAM" id="SSF46785">
    <property type="entry name" value="Winged helix' DNA-binding domain"/>
    <property type="match status" value="1"/>
</dbReference>
<dbReference type="GO" id="GO:0016740">
    <property type="term" value="F:transferase activity"/>
    <property type="evidence" value="ECO:0007669"/>
    <property type="project" value="UniProtKB-ARBA"/>
</dbReference>
<sequence length="266" mass="29069">MSSKDKVLEFLENNKDTYISGEAMASALGLSRNAIWKAINELRKTGYEIDAVSNRGYRLGTSNDIISTAGILSHLDGSIKNLYESQPDLIRIYDSTTSTNRIAKEFAIAGASHATIVLAKEQTEGRGRREHSFYSPEGGLYMSILLKPSHLKTLVPDEITTATGSAVCTAIEKLTGQKPRIKPINDLFIDDKKICGILTEAGTEFETGDVQWIVVGIGINFDSDIKAFPSDIRNSATSLFSPGQSSITKNQLAAEILNQLFSQKIF</sequence>
<dbReference type="SUPFAM" id="SSF55681">
    <property type="entry name" value="Class II aaRS and biotin synthetases"/>
    <property type="match status" value="1"/>
</dbReference>
<organism evidence="3 4">
    <name type="scientific">Pseudobutyrivibrio xylanivorans</name>
    <dbReference type="NCBI Taxonomy" id="185007"/>
    <lineage>
        <taxon>Bacteria</taxon>
        <taxon>Bacillati</taxon>
        <taxon>Bacillota</taxon>
        <taxon>Clostridia</taxon>
        <taxon>Lachnospirales</taxon>
        <taxon>Lachnospiraceae</taxon>
        <taxon>Pseudobutyrivibrio</taxon>
    </lineage>
</organism>
<dbReference type="EMBL" id="CP043028">
    <property type="protein sequence ID" value="QFJ53637.1"/>
    <property type="molecule type" value="Genomic_DNA"/>
</dbReference>
<dbReference type="InterPro" id="IPR013196">
    <property type="entry name" value="HTH_11"/>
</dbReference>
<dbReference type="PANTHER" id="PTHR12835:SF5">
    <property type="entry name" value="BIOTIN--PROTEIN LIGASE"/>
    <property type="match status" value="1"/>
</dbReference>
<dbReference type="CDD" id="cd16442">
    <property type="entry name" value="BPL"/>
    <property type="match status" value="1"/>
</dbReference>
<dbReference type="Pfam" id="PF08279">
    <property type="entry name" value="HTH_11"/>
    <property type="match status" value="1"/>
</dbReference>
<accession>A0A5P6VM51</accession>
<dbReference type="Pfam" id="PF03099">
    <property type="entry name" value="BPL_LplA_LipB"/>
    <property type="match status" value="1"/>
</dbReference>
<dbReference type="InterPro" id="IPR036390">
    <property type="entry name" value="WH_DNA-bd_sf"/>
</dbReference>
<dbReference type="InterPro" id="IPR004408">
    <property type="entry name" value="Biotin_CoA_COase_ligase"/>
</dbReference>
<dbReference type="Proteomes" id="UP000327030">
    <property type="component" value="Chromosome 1"/>
</dbReference>
<reference evidence="4" key="1">
    <citation type="submission" date="2019-08" db="EMBL/GenBank/DDBJ databases">
        <title>Complete Genome Sequence of the Polysaccharide-Degrading Rumen Bacterium Pseudobutyrivibrio xylanivorans MA3014.</title>
        <authorList>
            <person name="Palevich N."/>
            <person name="Maclean P.H."/>
            <person name="Kelly W.J."/>
            <person name="Leahy S.C."/>
            <person name="Rakonjac J."/>
            <person name="Attwood G.T."/>
        </authorList>
    </citation>
    <scope>NUCLEOTIDE SEQUENCE [LARGE SCALE GENOMIC DNA]</scope>
    <source>
        <strain evidence="4">MA3014</strain>
    </source>
</reference>
<dbReference type="GO" id="GO:0004077">
    <property type="term" value="F:biotin--[biotin carboxyl-carrier protein] ligase activity"/>
    <property type="evidence" value="ECO:0007669"/>
    <property type="project" value="UniProtKB-EC"/>
</dbReference>
<evidence type="ECO:0000259" key="2">
    <source>
        <dbReference type="PROSITE" id="PS51733"/>
    </source>
</evidence>
<dbReference type="PROSITE" id="PS51733">
    <property type="entry name" value="BPL_LPL_CATALYTIC"/>
    <property type="match status" value="1"/>
</dbReference>
<dbReference type="AlphaFoldDB" id="A0A5P6VM51"/>
<keyword evidence="1 3" id="KW-0436">Ligase</keyword>
<dbReference type="GO" id="GO:0005737">
    <property type="term" value="C:cytoplasm"/>
    <property type="evidence" value="ECO:0007669"/>
    <property type="project" value="TreeGrafter"/>
</dbReference>
<dbReference type="OrthoDB" id="9807064at2"/>
<dbReference type="InterPro" id="IPR036388">
    <property type="entry name" value="WH-like_DNA-bd_sf"/>
</dbReference>
<evidence type="ECO:0000256" key="1">
    <source>
        <dbReference type="ARBA" id="ARBA00022598"/>
    </source>
</evidence>
<dbReference type="Gene3D" id="1.10.10.10">
    <property type="entry name" value="Winged helix-like DNA-binding domain superfamily/Winged helix DNA-binding domain"/>
    <property type="match status" value="1"/>
</dbReference>
<dbReference type="NCBIfam" id="TIGR00121">
    <property type="entry name" value="birA_ligase"/>
    <property type="match status" value="1"/>
</dbReference>
<dbReference type="Gene3D" id="3.30.930.10">
    <property type="entry name" value="Bira Bifunctional Protein, Domain 2"/>
    <property type="match status" value="1"/>
</dbReference>
<name>A0A5P6VM51_PSEXY</name>
<evidence type="ECO:0000313" key="4">
    <source>
        <dbReference type="Proteomes" id="UP000327030"/>
    </source>
</evidence>
<gene>
    <name evidence="3" type="ORF">FXF36_01505</name>
</gene>
<feature type="domain" description="BPL/LPL catalytic" evidence="2">
    <location>
        <begin position="74"/>
        <end position="266"/>
    </location>
</feature>
<dbReference type="KEGG" id="pxv:FXF36_01505"/>
<dbReference type="GO" id="GO:0009249">
    <property type="term" value="P:protein lipoylation"/>
    <property type="evidence" value="ECO:0007669"/>
    <property type="project" value="UniProtKB-ARBA"/>
</dbReference>
<protein>
    <submittedName>
        <fullName evidence="3">Biotin--[acetyl-CoA-carboxylase] ligase</fullName>
        <ecNumber evidence="3">6.3.4.15</ecNumber>
    </submittedName>
</protein>
<dbReference type="RefSeq" id="WP_151622135.1">
    <property type="nucleotide sequence ID" value="NZ_CP043028.1"/>
</dbReference>
<dbReference type="PANTHER" id="PTHR12835">
    <property type="entry name" value="BIOTIN PROTEIN LIGASE"/>
    <property type="match status" value="1"/>
</dbReference>
<dbReference type="InterPro" id="IPR045864">
    <property type="entry name" value="aa-tRNA-synth_II/BPL/LPL"/>
</dbReference>
<evidence type="ECO:0000313" key="3">
    <source>
        <dbReference type="EMBL" id="QFJ53637.1"/>
    </source>
</evidence>